<organism evidence="2 3">
    <name type="scientific">Eilatimonas milleporae</name>
    <dbReference type="NCBI Taxonomy" id="911205"/>
    <lineage>
        <taxon>Bacteria</taxon>
        <taxon>Pseudomonadati</taxon>
        <taxon>Pseudomonadota</taxon>
        <taxon>Alphaproteobacteria</taxon>
        <taxon>Kordiimonadales</taxon>
        <taxon>Kordiimonadaceae</taxon>
        <taxon>Eilatimonas</taxon>
    </lineage>
</organism>
<reference evidence="2 3" key="1">
    <citation type="submission" date="2018-10" db="EMBL/GenBank/DDBJ databases">
        <title>Genomic Encyclopedia of Archaeal and Bacterial Type Strains, Phase II (KMG-II): from individual species to whole genera.</title>
        <authorList>
            <person name="Goeker M."/>
        </authorList>
    </citation>
    <scope>NUCLEOTIDE SEQUENCE [LARGE SCALE GENOMIC DNA]</scope>
    <source>
        <strain evidence="2 3">DSM 25217</strain>
    </source>
</reference>
<comment type="caution">
    <text evidence="2">The sequence shown here is derived from an EMBL/GenBank/DDBJ whole genome shotgun (WGS) entry which is preliminary data.</text>
</comment>
<dbReference type="RefSeq" id="WP_170163607.1">
    <property type="nucleotide sequence ID" value="NZ_REFR01000009.1"/>
</dbReference>
<dbReference type="GO" id="GO:0005506">
    <property type="term" value="F:iron ion binding"/>
    <property type="evidence" value="ECO:0007669"/>
    <property type="project" value="UniProtKB-ARBA"/>
</dbReference>
<gene>
    <name evidence="2" type="ORF">BXY39_0840</name>
</gene>
<proteinExistence type="predicted"/>
<dbReference type="Pfam" id="PF05721">
    <property type="entry name" value="PhyH"/>
    <property type="match status" value="1"/>
</dbReference>
<keyword evidence="2" id="KW-0223">Dioxygenase</keyword>
<dbReference type="AlphaFoldDB" id="A0A3M0CRX8"/>
<dbReference type="GO" id="GO:0016706">
    <property type="term" value="F:2-oxoglutarate-dependent dioxygenase activity"/>
    <property type="evidence" value="ECO:0007669"/>
    <property type="project" value="UniProtKB-ARBA"/>
</dbReference>
<dbReference type="InParanoid" id="A0A3M0CRX8"/>
<keyword evidence="2" id="KW-0560">Oxidoreductase</keyword>
<evidence type="ECO:0000313" key="2">
    <source>
        <dbReference type="EMBL" id="RMB12344.1"/>
    </source>
</evidence>
<evidence type="ECO:0000256" key="1">
    <source>
        <dbReference type="ARBA" id="ARBA00001954"/>
    </source>
</evidence>
<dbReference type="EMBL" id="REFR01000009">
    <property type="protein sequence ID" value="RMB12344.1"/>
    <property type="molecule type" value="Genomic_DNA"/>
</dbReference>
<dbReference type="InterPro" id="IPR008775">
    <property type="entry name" value="Phytyl_CoA_dOase-like"/>
</dbReference>
<sequence>MAHLHKIHMWPLWIAGVLGQAKSFRANPVLGSPALNMLGLHVARLLLAHGVMGLRWAMLRPLMPAGQRRAFHRDGYVALPGFLSADEVAAIRAELPDLDGTPRQMVQGDTLTQRILLDRTATRTTPRLRTLLSSRRFLGGLCYAAGKWHRPVFYVQRIRNGARTGGRDPQKTLHSDTFHPSMKAWLFLEDVDAAKGPFTYVPGSHRLTAKRLKWEYGISRRAARLKDGYSEKGSLRADAADLRALDLPPPQALTARAGTLVIANTHGFHGRGQAEDGASRLEIWAYGRHNPFLPLPGFGLMALGRLEDAVLQRYWRYKDRQAAKRGGRATWHPIEQGDMFG</sequence>
<accession>A0A3M0CRX8</accession>
<dbReference type="PANTHER" id="PTHR20883">
    <property type="entry name" value="PHYTANOYL-COA DIOXYGENASE DOMAIN CONTAINING 1"/>
    <property type="match status" value="1"/>
</dbReference>
<dbReference type="Gene3D" id="2.60.120.620">
    <property type="entry name" value="q2cbj1_9rhob like domain"/>
    <property type="match status" value="1"/>
</dbReference>
<name>A0A3M0CRX8_9PROT</name>
<comment type="cofactor">
    <cofactor evidence="1">
        <name>Fe(2+)</name>
        <dbReference type="ChEBI" id="CHEBI:29033"/>
    </cofactor>
</comment>
<protein>
    <submittedName>
        <fullName evidence="2">Phytanoyl-CoA dioxygenase PhyH</fullName>
    </submittedName>
</protein>
<dbReference type="SUPFAM" id="SSF51197">
    <property type="entry name" value="Clavaminate synthase-like"/>
    <property type="match status" value="1"/>
</dbReference>
<keyword evidence="3" id="KW-1185">Reference proteome</keyword>
<evidence type="ECO:0000313" key="3">
    <source>
        <dbReference type="Proteomes" id="UP000271227"/>
    </source>
</evidence>
<dbReference type="Proteomes" id="UP000271227">
    <property type="component" value="Unassembled WGS sequence"/>
</dbReference>
<dbReference type="PANTHER" id="PTHR20883:SF48">
    <property type="entry name" value="ECTOINE DIOXYGENASE"/>
    <property type="match status" value="1"/>
</dbReference>